<accession>A0ABN8HAK5</accession>
<gene>
    <name evidence="1" type="ORF">LMG032447_01336</name>
</gene>
<dbReference type="Proteomes" id="UP000838102">
    <property type="component" value="Unassembled WGS sequence"/>
</dbReference>
<dbReference type="EMBL" id="CAKOEU010000007">
    <property type="protein sequence ID" value="CAH1856647.1"/>
    <property type="molecule type" value="Genomic_DNA"/>
</dbReference>
<proteinExistence type="predicted"/>
<protein>
    <submittedName>
        <fullName evidence="1">Uncharacterized protein</fullName>
    </submittedName>
</protein>
<evidence type="ECO:0000313" key="1">
    <source>
        <dbReference type="EMBL" id="CAH1856647.1"/>
    </source>
</evidence>
<reference evidence="1" key="1">
    <citation type="submission" date="2022-03" db="EMBL/GenBank/DDBJ databases">
        <authorList>
            <person name="Hettiarachchi G."/>
        </authorList>
    </citation>
    <scope>NUCLEOTIDE SEQUENCE</scope>
    <source>
        <strain evidence="1">LMG 32447</strain>
    </source>
</reference>
<name>A0ABN8HAK5_9LACO</name>
<comment type="caution">
    <text evidence="1">The sequence shown here is derived from an EMBL/GenBank/DDBJ whole genome shotgun (WGS) entry which is preliminary data.</text>
</comment>
<keyword evidence="2" id="KW-1185">Reference proteome</keyword>
<organism evidence="1 2">
    <name type="scientific">Convivina praedatoris</name>
    <dbReference type="NCBI Taxonomy" id="2880963"/>
    <lineage>
        <taxon>Bacteria</taxon>
        <taxon>Bacillati</taxon>
        <taxon>Bacillota</taxon>
        <taxon>Bacilli</taxon>
        <taxon>Lactobacillales</taxon>
        <taxon>Lactobacillaceae</taxon>
        <taxon>Convivina</taxon>
    </lineage>
</organism>
<evidence type="ECO:0000313" key="2">
    <source>
        <dbReference type="Proteomes" id="UP000838102"/>
    </source>
</evidence>
<sequence length="35" mass="4083">MFEFIINLFQSIIGAFSSNKVAKDYRDNDQKKSNI</sequence>